<organism evidence="3 4">
    <name type="scientific">Cannabis sativa</name>
    <name type="common">Hemp</name>
    <name type="synonym">Marijuana</name>
    <dbReference type="NCBI Taxonomy" id="3483"/>
    <lineage>
        <taxon>Eukaryota</taxon>
        <taxon>Viridiplantae</taxon>
        <taxon>Streptophyta</taxon>
        <taxon>Embryophyta</taxon>
        <taxon>Tracheophyta</taxon>
        <taxon>Spermatophyta</taxon>
        <taxon>Magnoliopsida</taxon>
        <taxon>eudicotyledons</taxon>
        <taxon>Gunneridae</taxon>
        <taxon>Pentapetalae</taxon>
        <taxon>rosids</taxon>
        <taxon>fabids</taxon>
        <taxon>Rosales</taxon>
        <taxon>Cannabaceae</taxon>
        <taxon>Cannabis</taxon>
    </lineage>
</organism>
<evidence type="ECO:0000313" key="3">
    <source>
        <dbReference type="EMBL" id="KAF4376871.1"/>
    </source>
</evidence>
<keyword evidence="4" id="KW-1185">Reference proteome</keyword>
<sequence>MRIRMCIIISSLFFFFSNNHNLALHLGWEEPPATGSEKPPPPPPPEKPLPGDCCGSGCVRCLWDIYYDELEDYNKLYKTDSKPSSCASEDKDVKPLQDMLLEEPELTRLGRWILGLAADIFTYHCVCYMG</sequence>
<protein>
    <recommendedName>
        <fullName evidence="2">Oxidoreductase-like domain-containing protein</fullName>
    </recommendedName>
</protein>
<comment type="caution">
    <text evidence="3">The sequence shown here is derived from an EMBL/GenBank/DDBJ whole genome shotgun (WGS) entry which is preliminary data.</text>
</comment>
<dbReference type="PANTHER" id="PTHR21193">
    <property type="entry name" value="OXIDOREDUCTASE-LIKE DOMAIN-CONTAINING PROTEIN 1"/>
    <property type="match status" value="1"/>
</dbReference>
<evidence type="ECO:0000259" key="2">
    <source>
        <dbReference type="Pfam" id="PF09791"/>
    </source>
</evidence>
<dbReference type="AlphaFoldDB" id="A0A7J6G1K7"/>
<gene>
    <name evidence="3" type="ORF">G4B88_015815</name>
</gene>
<feature type="domain" description="Oxidoreductase-like" evidence="2">
    <location>
        <begin position="42"/>
        <end position="77"/>
    </location>
</feature>
<dbReference type="Pfam" id="PF09791">
    <property type="entry name" value="Oxidored-like"/>
    <property type="match status" value="1"/>
</dbReference>
<feature type="signal peptide" evidence="1">
    <location>
        <begin position="1"/>
        <end position="23"/>
    </location>
</feature>
<reference evidence="3 4" key="1">
    <citation type="journal article" date="2020" name="bioRxiv">
        <title>Sequence and annotation of 42 cannabis genomes reveals extensive copy number variation in cannabinoid synthesis and pathogen resistance genes.</title>
        <authorList>
            <person name="Mckernan K.J."/>
            <person name="Helbert Y."/>
            <person name="Kane L.T."/>
            <person name="Ebling H."/>
            <person name="Zhang L."/>
            <person name="Liu B."/>
            <person name="Eaton Z."/>
            <person name="Mclaughlin S."/>
            <person name="Kingan S."/>
            <person name="Baybayan P."/>
            <person name="Concepcion G."/>
            <person name="Jordan M."/>
            <person name="Riva A."/>
            <person name="Barbazuk W."/>
            <person name="Harkins T."/>
        </authorList>
    </citation>
    <scope>NUCLEOTIDE SEQUENCE [LARGE SCALE GENOMIC DNA]</scope>
    <source>
        <strain evidence="4">cv. Jamaican Lion 4</strain>
        <tissue evidence="3">Leaf</tissue>
    </source>
</reference>
<evidence type="ECO:0000256" key="1">
    <source>
        <dbReference type="SAM" id="SignalP"/>
    </source>
</evidence>
<dbReference type="EMBL" id="JAATIQ010000152">
    <property type="protein sequence ID" value="KAF4376871.1"/>
    <property type="molecule type" value="Genomic_DNA"/>
</dbReference>
<accession>A0A7J6G1K7</accession>
<proteinExistence type="predicted"/>
<dbReference type="InterPro" id="IPR039251">
    <property type="entry name" value="OXLD1"/>
</dbReference>
<keyword evidence="1" id="KW-0732">Signal</keyword>
<dbReference type="InterPro" id="IPR019180">
    <property type="entry name" value="Oxidoreductase-like_N"/>
</dbReference>
<name>A0A7J6G1K7_CANSA</name>
<feature type="chain" id="PRO_5029900406" description="Oxidoreductase-like domain-containing protein" evidence="1">
    <location>
        <begin position="24"/>
        <end position="130"/>
    </location>
</feature>
<dbReference type="PANTHER" id="PTHR21193:SF3">
    <property type="entry name" value="OXIDOREDUCTASE-LIKE DOMAIN-CONTAINING PROTEIN 1"/>
    <property type="match status" value="1"/>
</dbReference>
<evidence type="ECO:0000313" key="4">
    <source>
        <dbReference type="Proteomes" id="UP000583929"/>
    </source>
</evidence>
<dbReference type="Proteomes" id="UP000583929">
    <property type="component" value="Unassembled WGS sequence"/>
</dbReference>